<dbReference type="AlphaFoldDB" id="Q7HFY6"/>
<comment type="subcellular location">
    <subcellularLocation>
        <location evidence="1 11">Mitochondrion membrane</location>
        <topology evidence="1 11">Single-pass membrane protein</topology>
    </subcellularLocation>
</comment>
<evidence type="ECO:0000256" key="7">
    <source>
        <dbReference type="ARBA" id="ARBA00022989"/>
    </source>
</evidence>
<geneLocation type="mitochondrion" evidence="14"/>
<evidence type="ECO:0000313" key="14">
    <source>
        <dbReference type="EMBL" id="AAG47153.1"/>
    </source>
</evidence>
<protein>
    <recommendedName>
        <fullName evidence="11">ATP synthase complex subunit 8</fullName>
    </recommendedName>
</protein>
<dbReference type="GO" id="GO:0015078">
    <property type="term" value="F:proton transmembrane transporter activity"/>
    <property type="evidence" value="ECO:0007669"/>
    <property type="project" value="InterPro"/>
</dbReference>
<dbReference type="InterPro" id="IPR001421">
    <property type="entry name" value="ATP8_metazoa"/>
</dbReference>
<feature type="transmembrane region" description="Helical" evidence="13">
    <location>
        <begin position="6"/>
        <end position="27"/>
    </location>
</feature>
<evidence type="ECO:0000256" key="4">
    <source>
        <dbReference type="ARBA" id="ARBA00022547"/>
    </source>
</evidence>
<reference evidence="14" key="1">
    <citation type="journal article" date="2001" name="Evolution">
        <title>Population structure and speciation in tropical seas: global phylogeography of the sea urchin Diadema.</title>
        <authorList>
            <person name="Lessios H.A."/>
            <person name="Kessing B.D."/>
            <person name="Pearse J.S."/>
        </authorList>
    </citation>
    <scope>NUCLEOTIDE SEQUENCE</scope>
    <source>
        <strain evidence="14">SETO35</strain>
    </source>
</reference>
<proteinExistence type="inferred from homology"/>
<evidence type="ECO:0000256" key="12">
    <source>
        <dbReference type="SAM" id="MobiDB-lite"/>
    </source>
</evidence>
<dbReference type="GO" id="GO:0031966">
    <property type="term" value="C:mitochondrial membrane"/>
    <property type="evidence" value="ECO:0007669"/>
    <property type="project" value="UniProtKB-SubCell"/>
</dbReference>
<evidence type="ECO:0000256" key="10">
    <source>
        <dbReference type="ARBA" id="ARBA00023136"/>
    </source>
</evidence>
<keyword evidence="10 13" id="KW-0472">Membrane</keyword>
<organism evidence="14">
    <name type="scientific">Diadema sp. seto35</name>
    <dbReference type="NCBI Taxonomy" id="146054"/>
    <lineage>
        <taxon>Eukaryota</taxon>
        <taxon>Metazoa</taxon>
        <taxon>Echinodermata</taxon>
        <taxon>Eleutherozoa</taxon>
        <taxon>Echinozoa</taxon>
        <taxon>Echinoidea</taxon>
        <taxon>Euechinoidea</taxon>
        <taxon>Acroechinoidea</taxon>
        <taxon>Diadematoida</taxon>
        <taxon>Diadematidae</taxon>
        <taxon>Diadema</taxon>
    </lineage>
</organism>
<feature type="region of interest" description="Disordered" evidence="12">
    <location>
        <begin position="32"/>
        <end position="56"/>
    </location>
</feature>
<evidence type="ECO:0000256" key="13">
    <source>
        <dbReference type="SAM" id="Phobius"/>
    </source>
</evidence>
<dbReference type="GO" id="GO:0015986">
    <property type="term" value="P:proton motive force-driven ATP synthesis"/>
    <property type="evidence" value="ECO:0007669"/>
    <property type="project" value="InterPro"/>
</dbReference>
<evidence type="ECO:0000256" key="11">
    <source>
        <dbReference type="RuleBase" id="RU003661"/>
    </source>
</evidence>
<evidence type="ECO:0000256" key="2">
    <source>
        <dbReference type="ARBA" id="ARBA00008892"/>
    </source>
</evidence>
<accession>Q7HFY6</accession>
<keyword evidence="6 11" id="KW-0375">Hydrogen ion transport</keyword>
<evidence type="ECO:0000256" key="6">
    <source>
        <dbReference type="ARBA" id="ARBA00022781"/>
    </source>
</evidence>
<keyword evidence="7 13" id="KW-1133">Transmembrane helix</keyword>
<dbReference type="Pfam" id="PF00895">
    <property type="entry name" value="ATP-synt_8"/>
    <property type="match status" value="1"/>
</dbReference>
<keyword evidence="9 11" id="KW-0496">Mitochondrion</keyword>
<evidence type="ECO:0000256" key="5">
    <source>
        <dbReference type="ARBA" id="ARBA00022692"/>
    </source>
</evidence>
<dbReference type="EMBL" id="AY013146">
    <property type="protein sequence ID" value="AAG47153.1"/>
    <property type="molecule type" value="Genomic_DNA"/>
</dbReference>
<sequence>MPQLDFSWWLVNFTLIWTAVIITFVIISNNATSNEESTPSSGSKEIQKSTTEWQWS</sequence>
<evidence type="ECO:0000256" key="3">
    <source>
        <dbReference type="ARBA" id="ARBA00022448"/>
    </source>
</evidence>
<keyword evidence="8 11" id="KW-0406">Ion transport</keyword>
<keyword evidence="3 11" id="KW-0813">Transport</keyword>
<dbReference type="GO" id="GO:0045259">
    <property type="term" value="C:proton-transporting ATP synthase complex"/>
    <property type="evidence" value="ECO:0007669"/>
    <property type="project" value="UniProtKB-KW"/>
</dbReference>
<comment type="similarity">
    <text evidence="2 11">Belongs to the ATPase protein 8 family.</text>
</comment>
<evidence type="ECO:0000256" key="1">
    <source>
        <dbReference type="ARBA" id="ARBA00004304"/>
    </source>
</evidence>
<keyword evidence="5 11" id="KW-0812">Transmembrane</keyword>
<keyword evidence="4 11" id="KW-0138">CF(0)</keyword>
<name>Q7HFY6_9ECHN</name>
<evidence type="ECO:0000256" key="8">
    <source>
        <dbReference type="ARBA" id="ARBA00023065"/>
    </source>
</evidence>
<evidence type="ECO:0000256" key="9">
    <source>
        <dbReference type="ARBA" id="ARBA00023128"/>
    </source>
</evidence>